<evidence type="ECO:0000313" key="1">
    <source>
        <dbReference type="EMBL" id="MDH4571803.1"/>
    </source>
</evidence>
<dbReference type="Proteomes" id="UP001162135">
    <property type="component" value="Unassembled WGS sequence"/>
</dbReference>
<reference evidence="1" key="2">
    <citation type="submission" date="2017-11" db="EMBL/GenBank/DDBJ databases">
        <authorList>
            <person name="Das S.K."/>
        </authorList>
    </citation>
    <scope>NUCLEOTIDE SEQUENCE</scope>
    <source>
        <strain evidence="1">S4-41</strain>
    </source>
</reference>
<dbReference type="EMBL" id="PGFS01000001">
    <property type="protein sequence ID" value="MDH4571803.1"/>
    <property type="molecule type" value="Genomic_DNA"/>
</dbReference>
<sequence>MEPDSRITLGLGLDDSELGALLASGWADATLLLDESTASAGPSSQPGPNAAVGEVVGLPLSIGDAGALQRAAAWIDDRYGRLDVLAIGTVECLAEPDRRCPWARRTSPYRFATLGPVLAFLPLLARARAARVVRFPSFDAIGGEALSDLLQGTAIRLETLPLPMSSPISDPGGRQGAVGIV</sequence>
<comment type="caution">
    <text evidence="1">The sequence shown here is derived from an EMBL/GenBank/DDBJ whole genome shotgun (WGS) entry which is preliminary data.</text>
</comment>
<name>A0ABT6I2A5_9GAMM</name>
<accession>A0ABT6I2A5</accession>
<keyword evidence="2" id="KW-1185">Reference proteome</keyword>
<reference evidence="1" key="1">
    <citation type="journal article" date="2015" name="Antonie Van Leeuwenhoek">
        <title>Comparative 16S rRNA signatures and multilocus sequence analysis for the genus Salinicola and description of Salinicola acroporae sp. nov., isolated from coral Acropora digitifera.</title>
        <authorList>
            <person name="Lepcha R.T."/>
            <person name="Poddar A."/>
            <person name="Schumann P."/>
            <person name="Das S.K."/>
        </authorList>
    </citation>
    <scope>NUCLEOTIDE SEQUENCE</scope>
    <source>
        <strain evidence="1">S4-41</strain>
    </source>
</reference>
<organism evidence="1 2">
    <name type="scientific">Salinicola acroporae</name>
    <dbReference type="NCBI Taxonomy" id="1541440"/>
    <lineage>
        <taxon>Bacteria</taxon>
        <taxon>Pseudomonadati</taxon>
        <taxon>Pseudomonadota</taxon>
        <taxon>Gammaproteobacteria</taxon>
        <taxon>Oceanospirillales</taxon>
        <taxon>Halomonadaceae</taxon>
        <taxon>Salinicola</taxon>
    </lineage>
</organism>
<protein>
    <submittedName>
        <fullName evidence="1">Uncharacterized protein</fullName>
    </submittedName>
</protein>
<evidence type="ECO:0000313" key="2">
    <source>
        <dbReference type="Proteomes" id="UP001162135"/>
    </source>
</evidence>
<proteinExistence type="predicted"/>
<dbReference type="RefSeq" id="WP_110715646.1">
    <property type="nucleotide sequence ID" value="NZ_PGFS01000001.1"/>
</dbReference>
<gene>
    <name evidence="1" type="ORF">CUR86_04535</name>
</gene>